<dbReference type="Proteomes" id="UP000290540">
    <property type="component" value="Unassembled WGS sequence"/>
</dbReference>
<feature type="compositionally biased region" description="Polar residues" evidence="1">
    <location>
        <begin position="927"/>
        <end position="951"/>
    </location>
</feature>
<name>A0A4Q2UZV6_FUSOX</name>
<feature type="region of interest" description="Disordered" evidence="1">
    <location>
        <begin position="925"/>
        <end position="1066"/>
    </location>
</feature>
<organism evidence="2 3">
    <name type="scientific">Fusarium oxysporum f. sp. narcissi</name>
    <dbReference type="NCBI Taxonomy" id="451672"/>
    <lineage>
        <taxon>Eukaryota</taxon>
        <taxon>Fungi</taxon>
        <taxon>Dikarya</taxon>
        <taxon>Ascomycota</taxon>
        <taxon>Pezizomycotina</taxon>
        <taxon>Sordariomycetes</taxon>
        <taxon>Hypocreomycetidae</taxon>
        <taxon>Hypocreales</taxon>
        <taxon>Nectriaceae</taxon>
        <taxon>Fusarium</taxon>
        <taxon>Fusarium oxysporum species complex</taxon>
    </lineage>
</organism>
<proteinExistence type="predicted"/>
<evidence type="ECO:0000313" key="2">
    <source>
        <dbReference type="EMBL" id="RYC79704.1"/>
    </source>
</evidence>
<evidence type="ECO:0000256" key="1">
    <source>
        <dbReference type="SAM" id="MobiDB-lite"/>
    </source>
</evidence>
<feature type="compositionally biased region" description="Polar residues" evidence="1">
    <location>
        <begin position="183"/>
        <end position="203"/>
    </location>
</feature>
<dbReference type="InterPro" id="IPR022698">
    <property type="entry name" value="OrsD"/>
</dbReference>
<dbReference type="Pfam" id="PF12013">
    <property type="entry name" value="OrsD"/>
    <property type="match status" value="1"/>
</dbReference>
<protein>
    <submittedName>
        <fullName evidence="2">Uncharacterized protein</fullName>
    </submittedName>
</protein>
<feature type="region of interest" description="Disordered" evidence="1">
    <location>
        <begin position="180"/>
        <end position="203"/>
    </location>
</feature>
<feature type="compositionally biased region" description="Low complexity" evidence="1">
    <location>
        <begin position="952"/>
        <end position="973"/>
    </location>
</feature>
<feature type="region of interest" description="Disordered" evidence="1">
    <location>
        <begin position="407"/>
        <end position="428"/>
    </location>
</feature>
<feature type="compositionally biased region" description="Polar residues" evidence="1">
    <location>
        <begin position="1025"/>
        <end position="1038"/>
    </location>
</feature>
<feature type="compositionally biased region" description="Basic and acidic residues" evidence="1">
    <location>
        <begin position="975"/>
        <end position="984"/>
    </location>
</feature>
<gene>
    <name evidence="2" type="ORF">BFJ63_vAg17414</name>
</gene>
<feature type="compositionally biased region" description="Polar residues" evidence="1">
    <location>
        <begin position="999"/>
        <end position="1009"/>
    </location>
</feature>
<evidence type="ECO:0000313" key="3">
    <source>
        <dbReference type="Proteomes" id="UP000290540"/>
    </source>
</evidence>
<feature type="compositionally biased region" description="Acidic residues" evidence="1">
    <location>
        <begin position="411"/>
        <end position="428"/>
    </location>
</feature>
<comment type="caution">
    <text evidence="2">The sequence shown here is derived from an EMBL/GenBank/DDBJ whole genome shotgun (WGS) entry which is preliminary data.</text>
</comment>
<accession>A0A4Q2UZV6</accession>
<reference evidence="2 3" key="1">
    <citation type="submission" date="2016-12" db="EMBL/GenBank/DDBJ databases">
        <title>Draft genome sequence of Fusarium oxysporum causing rot on Narcissus.</title>
        <authorList>
            <person name="Armitage A.D."/>
            <person name="Taylor A."/>
            <person name="Clarkson J.P."/>
            <person name="Harrison R.J."/>
            <person name="Jackson A.C."/>
        </authorList>
    </citation>
    <scope>NUCLEOTIDE SEQUENCE [LARGE SCALE GENOMIC DNA]</scope>
    <source>
        <strain evidence="2 3">N139</strain>
    </source>
</reference>
<dbReference type="EMBL" id="MQTW01000539">
    <property type="protein sequence ID" value="RYC79704.1"/>
    <property type="molecule type" value="Genomic_DNA"/>
</dbReference>
<sequence length="1513" mass="172581">MSFATPGFDVLNRLALRIDPDAKVLICCRSTCRYALSVKGSAVTTHLRVKHQVEHGERKGLTEFLKGLGQSYLGDPSAAPLPKDGCSEHPDLRVYEGYACRKCPLRTTNFSSLTRHISTQYFQGQPPGKRELDEFYDEVWLQAWTAGSNQSRRYWIVSRGGLATRTSDAIQAHLASIKEQERLSNSGKDIPTHTESGGMRTNSQGDLLRFEEQTPWIERTGWDKTYHGKSRDVLAALAASSFSRGAGPHLLGRQGTDGFHEDIFSTMEDERKIAAVLEALDVLLDRCEETARKTSRSILCWLRSTHALACYPKPFILVHHPSSRRKYRVLFKRCLLLIFRSYRMDPDTRDRLTGIRFKRKQFRFLEAIWNHESLSDLDAQSPRTRLSLPRTEEDSLVGFTQRRLSHNYSEDEREEDEEENVTESSEEDCEYWSDESQVVRHTGNEEPRGDEQVSQELIELLFGLSLSLCTEQVTDGQPSSTLLVFFSGILGFSSSSETFLPAKSYTPYLSGLLYIQRLLFLEMALPLRDYPTLELSQRPRTKQLERLEVVRKKYMVIGSQSAFEEMISLRSYGRVIARSESPAFLLRWSEDGQTVHCGDLFHISMAEFRLLSKHIVQQTDMLREELMFGWGRFIDLSRLKDDLRNAEKGFSFVTHQENNIDNAYLQLCERACSVRRGGLTVKGNWNQKAVFKYIRVEEALCEYLSLGLYHPCGQSPRWPDLSSLTCVNGEWGMRGIFVYNGSMIYLVRHHKAKRSTNREFVVVRFLPAELGQTLCQYLVFIRPFVDLLDRQCHLGFSERGRSSPLLFRVRTISGPKPWPSGRLTTILKSATSKLWNKPVNSQLFRQLCIGITEKHVREIHQPFNRFDDVSENADRNVIFAWQSGHRPLQRATTYGLDGAFPTALQPQLLESYEWASTRWHEFLHLPSKSNPPSTPDTASPLSLGQHLQTQQGGRTLGSTSASSSSKQRTLQSANRLHESVDVRNGRSSPVSSLCGAESTLPSLPIQQSSPDDDNGPERRMDFTRQRTYPYSPIRSTPQRPAKKRRLNGHTPMPRHPSFSLSWPSIDSRTNEGKESAGFWDVEPLFGSLAAELSLYQNAERHILLKLVNTNMKNRKMGRSLEYRLDDVHKTFQWWQTVGCEVCFVVTGKICPDHTLSTCSMPVVGHKARLILQWLEGLSIPGSLQGKGTCSFCTHTFQVCGQIGIELQREKAKLLKNKLFQLGNDSQCERRPVIRRAIAALCAYDNQSLGRLVAKIASENDEVALSAEDQARAWFEAQIPFNNSWIPRLLFVFEILTLALYIRKNRQDGLPPFHGFPSQVPGLTIPVARDSYWTANHEPEVSRWKATMDWWSGKCSYCAGQGLSGSDILHRLRECSRGGAAQISRRIGLSLYRKWKAPHTSCNKCYLPREMCARWTKNHNNDWVEAANWTCQYDRYLARDTMIGLFQCGRDDLKRSLLDSVLDYQANIGRVPSDCDDSVAPFLMREITIAGLRGVEIFRQIMILTRMLWYGYEG</sequence>
<feature type="compositionally biased region" description="Basic and acidic residues" evidence="1">
    <location>
        <begin position="1015"/>
        <end position="1024"/>
    </location>
</feature>